<reference evidence="1 2" key="1">
    <citation type="submission" date="2021-06" db="EMBL/GenBank/DDBJ databases">
        <authorList>
            <person name="Kallberg Y."/>
            <person name="Tangrot J."/>
            <person name="Rosling A."/>
        </authorList>
    </citation>
    <scope>NUCLEOTIDE SEQUENCE [LARGE SCALE GENOMIC DNA]</scope>
    <source>
        <strain evidence="1 2">120-4 pot B 10/14</strain>
    </source>
</reference>
<keyword evidence="2" id="KW-1185">Reference proteome</keyword>
<proteinExistence type="predicted"/>
<gene>
    <name evidence="1" type="ORF">GMARGA_LOCUS24597</name>
</gene>
<organism evidence="1 2">
    <name type="scientific">Gigaspora margarita</name>
    <dbReference type="NCBI Taxonomy" id="4874"/>
    <lineage>
        <taxon>Eukaryota</taxon>
        <taxon>Fungi</taxon>
        <taxon>Fungi incertae sedis</taxon>
        <taxon>Mucoromycota</taxon>
        <taxon>Glomeromycotina</taxon>
        <taxon>Glomeromycetes</taxon>
        <taxon>Diversisporales</taxon>
        <taxon>Gigasporaceae</taxon>
        <taxon>Gigaspora</taxon>
    </lineage>
</organism>
<sequence length="256" mass="29529">MQHALKHTTENEKVPELLSNKNVEQKTIFRTINIDNVADDDKIIMPEVKHKRGCPPNNGCIHSAEEKKVEFFRRKLRTNMAILLIMDIFMIQKKKENRVPLKKAKNNKILHLNNVILDIHIPYDAVLEVHNPIGDRNCGFRSLAIAIFKNEKCWKDIKINIKSQLTKQGDFYSNVFGYKCAQLAANTFSVPIIVFGTASDTSLLFLLFNQKPSYHKKPVILQWHGNNHIILVKLKPNESVQVPLLNLQYKPICNRL</sequence>
<name>A0ABN7VZL1_GIGMA</name>
<protein>
    <submittedName>
        <fullName evidence="1">40273_t:CDS:1</fullName>
    </submittedName>
</protein>
<evidence type="ECO:0000313" key="1">
    <source>
        <dbReference type="EMBL" id="CAG8807873.1"/>
    </source>
</evidence>
<dbReference type="Proteomes" id="UP000789901">
    <property type="component" value="Unassembled WGS sequence"/>
</dbReference>
<feature type="non-terminal residue" evidence="1">
    <location>
        <position position="1"/>
    </location>
</feature>
<dbReference type="CDD" id="cd22744">
    <property type="entry name" value="OTU"/>
    <property type="match status" value="1"/>
</dbReference>
<accession>A0ABN7VZL1</accession>
<comment type="caution">
    <text evidence="1">The sequence shown here is derived from an EMBL/GenBank/DDBJ whole genome shotgun (WGS) entry which is preliminary data.</text>
</comment>
<dbReference type="EMBL" id="CAJVQB010026108">
    <property type="protein sequence ID" value="CAG8807873.1"/>
    <property type="molecule type" value="Genomic_DNA"/>
</dbReference>
<evidence type="ECO:0000313" key="2">
    <source>
        <dbReference type="Proteomes" id="UP000789901"/>
    </source>
</evidence>
<feature type="non-terminal residue" evidence="1">
    <location>
        <position position="256"/>
    </location>
</feature>